<evidence type="ECO:0000313" key="3">
    <source>
        <dbReference type="Proteomes" id="UP001595796"/>
    </source>
</evidence>
<proteinExistence type="predicted"/>
<organism evidence="2 3">
    <name type="scientific">Flaviflagellibacter deserti</name>
    <dbReference type="NCBI Taxonomy" id="2267266"/>
    <lineage>
        <taxon>Bacteria</taxon>
        <taxon>Pseudomonadati</taxon>
        <taxon>Pseudomonadota</taxon>
        <taxon>Alphaproteobacteria</taxon>
        <taxon>Hyphomicrobiales</taxon>
        <taxon>Flaviflagellibacter</taxon>
    </lineage>
</organism>
<reference evidence="3" key="1">
    <citation type="journal article" date="2019" name="Int. J. Syst. Evol. Microbiol.">
        <title>The Global Catalogue of Microorganisms (GCM) 10K type strain sequencing project: providing services to taxonomists for standard genome sequencing and annotation.</title>
        <authorList>
            <consortium name="The Broad Institute Genomics Platform"/>
            <consortium name="The Broad Institute Genome Sequencing Center for Infectious Disease"/>
            <person name="Wu L."/>
            <person name="Ma J."/>
        </authorList>
    </citation>
    <scope>NUCLEOTIDE SEQUENCE [LARGE SCALE GENOMIC DNA]</scope>
    <source>
        <strain evidence="3">CGMCC 1.16444</strain>
    </source>
</reference>
<protein>
    <submittedName>
        <fullName evidence="2">Protein-disulfide reductase DsbD domain-containing protein</fullName>
    </submittedName>
</protein>
<evidence type="ECO:0000313" key="2">
    <source>
        <dbReference type="EMBL" id="MFC5066685.1"/>
    </source>
</evidence>
<name>A0ABV9YZ44_9HYPH</name>
<feature type="domain" description="Thiol:disulfide interchange protein DsbD N-terminal" evidence="1">
    <location>
        <begin position="50"/>
        <end position="156"/>
    </location>
</feature>
<keyword evidence="3" id="KW-1185">Reference proteome</keyword>
<gene>
    <name evidence="2" type="ORF">ACFPFW_01485</name>
</gene>
<dbReference type="EMBL" id="JBHSJF010000001">
    <property type="protein sequence ID" value="MFC5066685.1"/>
    <property type="molecule type" value="Genomic_DNA"/>
</dbReference>
<accession>A0ABV9YZ44</accession>
<dbReference type="Pfam" id="PF11412">
    <property type="entry name" value="DsbD_N"/>
    <property type="match status" value="1"/>
</dbReference>
<dbReference type="RefSeq" id="WP_162799570.1">
    <property type="nucleotide sequence ID" value="NZ_JBHSJF010000001.1"/>
</dbReference>
<sequence>MINRRTVLTAAVAALFLFAPMEIVLAGAGVSPWAEDNGGKVRLVVGKPAADGSLRAGIEIRLEPGWKTYWSNPGASGMAPRFDWAGSENLAEVRVLWPVPKTFMDGKSEAAGYSGTVVLPVVIKPADAGKQVDLKLTLDFGLCKELCVPAHAELALPVSGSSPVDALAAAQVTGFESRVPTPVGVGQGGDLSFAKVDRDPAQPSLEVHVNHASGLEITELFADAGGAGQVQPLQADANAENIRRFRVSWRASAKPSFVDLVAVSGNRAIATRIALDGSSLTP</sequence>
<evidence type="ECO:0000259" key="1">
    <source>
        <dbReference type="Pfam" id="PF11412"/>
    </source>
</evidence>
<dbReference type="Proteomes" id="UP001595796">
    <property type="component" value="Unassembled WGS sequence"/>
</dbReference>
<comment type="caution">
    <text evidence="2">The sequence shown here is derived from an EMBL/GenBank/DDBJ whole genome shotgun (WGS) entry which is preliminary data.</text>
</comment>
<dbReference type="InterPro" id="IPR028250">
    <property type="entry name" value="DsbDN"/>
</dbReference>